<proteinExistence type="predicted"/>
<dbReference type="Gene3D" id="3.30.70.100">
    <property type="match status" value="1"/>
</dbReference>
<keyword evidence="2" id="KW-0560">Oxidoreductase</keyword>
<reference evidence="2 3" key="1">
    <citation type="journal article" date="2020" name="Microorganisms">
        <title>Osmotic Adaptation and Compatible Solute Biosynthesis of Phototrophic Bacteria as Revealed from Genome Analyses.</title>
        <authorList>
            <person name="Imhoff J.F."/>
            <person name="Rahn T."/>
            <person name="Kunzel S."/>
            <person name="Keller A."/>
            <person name="Neulinger S.C."/>
        </authorList>
    </citation>
    <scope>NUCLEOTIDE SEQUENCE [LARGE SCALE GENOMIC DNA]</scope>
    <source>
        <strain evidence="2 3">DSM 21303</strain>
    </source>
</reference>
<dbReference type="EMBL" id="NRSD01000016">
    <property type="protein sequence ID" value="MBK1645828.1"/>
    <property type="molecule type" value="Genomic_DNA"/>
</dbReference>
<name>A0A9X1BA10_9GAMM</name>
<dbReference type="PROSITE" id="PS51725">
    <property type="entry name" value="ABM"/>
    <property type="match status" value="1"/>
</dbReference>
<dbReference type="GO" id="GO:0004497">
    <property type="term" value="F:monooxygenase activity"/>
    <property type="evidence" value="ECO:0007669"/>
    <property type="project" value="UniProtKB-KW"/>
</dbReference>
<dbReference type="AlphaFoldDB" id="A0A9X1BA10"/>
<dbReference type="Proteomes" id="UP001138802">
    <property type="component" value="Unassembled WGS sequence"/>
</dbReference>
<sequence length="98" mass="11075">MQVTLVHVHVKPEFIEDFIAASRTNHEGSIAEPGNRRFDILQDPRDPGHFVLYEAYATSADAAAHKQTTHYERWRETVAEMMAAPREGVPMIGLFPEA</sequence>
<dbReference type="RefSeq" id="WP_200388634.1">
    <property type="nucleotide sequence ID" value="NZ_NRSD01000016.1"/>
</dbReference>
<dbReference type="Pfam" id="PF03992">
    <property type="entry name" value="ABM"/>
    <property type="match status" value="1"/>
</dbReference>
<dbReference type="InterPro" id="IPR011008">
    <property type="entry name" value="Dimeric_a/b-barrel"/>
</dbReference>
<evidence type="ECO:0000313" key="3">
    <source>
        <dbReference type="Proteomes" id="UP001138802"/>
    </source>
</evidence>
<protein>
    <submittedName>
        <fullName evidence="2">Antibiotic biosynthesis monooxygenase</fullName>
    </submittedName>
</protein>
<dbReference type="GO" id="GO:0005829">
    <property type="term" value="C:cytosol"/>
    <property type="evidence" value="ECO:0007669"/>
    <property type="project" value="TreeGrafter"/>
</dbReference>
<dbReference type="SUPFAM" id="SSF54909">
    <property type="entry name" value="Dimeric alpha+beta barrel"/>
    <property type="match status" value="1"/>
</dbReference>
<comment type="caution">
    <text evidence="2">The sequence shown here is derived from an EMBL/GenBank/DDBJ whole genome shotgun (WGS) entry which is preliminary data.</text>
</comment>
<evidence type="ECO:0000259" key="1">
    <source>
        <dbReference type="PROSITE" id="PS51725"/>
    </source>
</evidence>
<dbReference type="InterPro" id="IPR007138">
    <property type="entry name" value="ABM_dom"/>
</dbReference>
<dbReference type="InterPro" id="IPR050744">
    <property type="entry name" value="AI-2_Isomerase_LsrG"/>
</dbReference>
<dbReference type="PANTHER" id="PTHR33336:SF1">
    <property type="entry name" value="(4S)-4-HYDROXY-5-PHOSPHONOOXYPENTANE-2,3-DIONE ISOMERASE"/>
    <property type="match status" value="1"/>
</dbReference>
<keyword evidence="2" id="KW-0503">Monooxygenase</keyword>
<evidence type="ECO:0000313" key="2">
    <source>
        <dbReference type="EMBL" id="MBK1645828.1"/>
    </source>
</evidence>
<accession>A0A9X1BA10</accession>
<organism evidence="2 3">
    <name type="scientific">Thiocapsa imhoffii</name>
    <dbReference type="NCBI Taxonomy" id="382777"/>
    <lineage>
        <taxon>Bacteria</taxon>
        <taxon>Pseudomonadati</taxon>
        <taxon>Pseudomonadota</taxon>
        <taxon>Gammaproteobacteria</taxon>
        <taxon>Chromatiales</taxon>
        <taxon>Chromatiaceae</taxon>
        <taxon>Thiocapsa</taxon>
    </lineage>
</organism>
<dbReference type="PANTHER" id="PTHR33336">
    <property type="entry name" value="QUINOL MONOOXYGENASE YGIN-RELATED"/>
    <property type="match status" value="1"/>
</dbReference>
<keyword evidence="3" id="KW-1185">Reference proteome</keyword>
<gene>
    <name evidence="2" type="ORF">CKO25_14430</name>
</gene>
<feature type="domain" description="ABM" evidence="1">
    <location>
        <begin position="2"/>
        <end position="90"/>
    </location>
</feature>